<dbReference type="Gene3D" id="3.40.630.30">
    <property type="match status" value="1"/>
</dbReference>
<dbReference type="InterPro" id="IPR016181">
    <property type="entry name" value="Acyl_CoA_acyltransferase"/>
</dbReference>
<comment type="caution">
    <text evidence="1">The sequence shown here is derived from an EMBL/GenBank/DDBJ whole genome shotgun (WGS) entry which is preliminary data.</text>
</comment>
<dbReference type="Pfam" id="PF04339">
    <property type="entry name" value="FemAB_like"/>
    <property type="match status" value="1"/>
</dbReference>
<keyword evidence="1" id="KW-0808">Transferase</keyword>
<dbReference type="InterPro" id="IPR007434">
    <property type="entry name" value="FemAB-like"/>
</dbReference>
<dbReference type="RefSeq" id="WP_070127001.1">
    <property type="nucleotide sequence ID" value="NZ_MDHN01000041.1"/>
</dbReference>
<organism evidence="1 2">
    <name type="scientific">Alteromonas confluentis</name>
    <dbReference type="NCBI Taxonomy" id="1656094"/>
    <lineage>
        <taxon>Bacteria</taxon>
        <taxon>Pseudomonadati</taxon>
        <taxon>Pseudomonadota</taxon>
        <taxon>Gammaproteobacteria</taxon>
        <taxon>Alteromonadales</taxon>
        <taxon>Alteromonadaceae</taxon>
        <taxon>Alteromonas/Salinimonas group</taxon>
        <taxon>Alteromonas</taxon>
    </lineage>
</organism>
<dbReference type="AlphaFoldDB" id="A0A1E7Z6V2"/>
<sequence length="407" mass="45863">MKYTTSFVTSINAIPAPAWQALASSAGPFLQYPLLSAMENTDCVGEGTGWHPYFLLVHHKSKLIAAMPGYLKADSYGEYVFDHGWAHAYEQHGLDYYPKWISAIPFTPVTGPRLLVADGYNADDLLPTIRASLNTLLNDGVSSLHILFSPQADSPSWQQNGFARRYSVQFQWYNYGYETEDDFTAALTSRKRRSLRKSRQKLDAAGVTIQRIKGAELTDDDIQFFILCYQQTYLKRSGHSGYLTPDFFESIFRTMADHTLLVKASRNGKPVASALFFYDAQGLYGRYWGSLQDIDGLHFESCYNQGIAFAIEHGLPLFNPGTQGEHKILRGFEPTFCVSLHHLFDNRFHSAVEEFLHQETPQISHYFQQAATVLPFNEAMTNKLKTTSTAAVTPDAAITTKRNDNEV</sequence>
<evidence type="ECO:0000313" key="2">
    <source>
        <dbReference type="Proteomes" id="UP000175691"/>
    </source>
</evidence>
<dbReference type="STRING" id="1656094.BFC18_19310"/>
<dbReference type="GO" id="GO:0016740">
    <property type="term" value="F:transferase activity"/>
    <property type="evidence" value="ECO:0007669"/>
    <property type="project" value="UniProtKB-KW"/>
</dbReference>
<protein>
    <submittedName>
        <fullName evidence="1">GNAT family N-acetyltransferase</fullName>
    </submittedName>
</protein>
<keyword evidence="2" id="KW-1185">Reference proteome</keyword>
<dbReference type="Proteomes" id="UP000175691">
    <property type="component" value="Unassembled WGS sequence"/>
</dbReference>
<evidence type="ECO:0000313" key="1">
    <source>
        <dbReference type="EMBL" id="OFC69258.1"/>
    </source>
</evidence>
<dbReference type="PANTHER" id="PTHR47017">
    <property type="entry name" value="ACYL-COA"/>
    <property type="match status" value="1"/>
</dbReference>
<proteinExistence type="predicted"/>
<dbReference type="EMBL" id="MDHN01000041">
    <property type="protein sequence ID" value="OFC69258.1"/>
    <property type="molecule type" value="Genomic_DNA"/>
</dbReference>
<gene>
    <name evidence="1" type="ORF">BFC18_19310</name>
</gene>
<reference evidence="1 2" key="1">
    <citation type="submission" date="2016-08" db="EMBL/GenBank/DDBJ databases">
        <authorList>
            <person name="Seilhamer J.J."/>
        </authorList>
    </citation>
    <scope>NUCLEOTIDE SEQUENCE [LARGE SCALE GENOMIC DNA]</scope>
    <source>
        <strain evidence="1 2">KCTC 42603</strain>
    </source>
</reference>
<name>A0A1E7Z6V2_9ALTE</name>
<dbReference type="OrthoDB" id="9776898at2"/>
<dbReference type="SUPFAM" id="SSF55729">
    <property type="entry name" value="Acyl-CoA N-acyltransferases (Nat)"/>
    <property type="match status" value="1"/>
</dbReference>
<dbReference type="PANTHER" id="PTHR47017:SF1">
    <property type="entry name" value="ACYL-COA"/>
    <property type="match status" value="1"/>
</dbReference>
<accession>A0A1E7Z6V2</accession>